<dbReference type="AlphaFoldDB" id="A0ABD1E2V8"/>
<evidence type="ECO:0000256" key="6">
    <source>
        <dbReference type="SAM" id="Coils"/>
    </source>
</evidence>
<dbReference type="EMBL" id="JBDJPC010000012">
    <property type="protein sequence ID" value="KAL1489012.1"/>
    <property type="molecule type" value="Genomic_DNA"/>
</dbReference>
<evidence type="ECO:0000256" key="4">
    <source>
        <dbReference type="ARBA" id="ARBA00023163"/>
    </source>
</evidence>
<keyword evidence="9" id="KW-1185">Reference proteome</keyword>
<organism evidence="8 9">
    <name type="scientific">Hypothenemus hampei</name>
    <name type="common">Coffee berry borer</name>
    <dbReference type="NCBI Taxonomy" id="57062"/>
    <lineage>
        <taxon>Eukaryota</taxon>
        <taxon>Metazoa</taxon>
        <taxon>Ecdysozoa</taxon>
        <taxon>Arthropoda</taxon>
        <taxon>Hexapoda</taxon>
        <taxon>Insecta</taxon>
        <taxon>Pterygota</taxon>
        <taxon>Neoptera</taxon>
        <taxon>Endopterygota</taxon>
        <taxon>Coleoptera</taxon>
        <taxon>Polyphaga</taxon>
        <taxon>Cucujiformia</taxon>
        <taxon>Curculionidae</taxon>
        <taxon>Scolytinae</taxon>
        <taxon>Hypothenemus</taxon>
    </lineage>
</organism>
<evidence type="ECO:0000256" key="2">
    <source>
        <dbReference type="ARBA" id="ARBA00016807"/>
    </source>
</evidence>
<feature type="domain" description="Myb/SANT-like DNA-binding" evidence="7">
    <location>
        <begin position="32"/>
        <end position="91"/>
    </location>
</feature>
<protein>
    <recommendedName>
        <fullName evidence="2">Regulatory protein zeste</fullName>
    </recommendedName>
</protein>
<evidence type="ECO:0000313" key="8">
    <source>
        <dbReference type="EMBL" id="KAL1489012.1"/>
    </source>
</evidence>
<dbReference type="Pfam" id="PF13873">
    <property type="entry name" value="Myb_DNA-bind_5"/>
    <property type="match status" value="1"/>
</dbReference>
<keyword evidence="4" id="KW-0804">Transcription</keyword>
<dbReference type="Proteomes" id="UP001566132">
    <property type="component" value="Unassembled WGS sequence"/>
</dbReference>
<keyword evidence="6" id="KW-0175">Coiled coil</keyword>
<feature type="coiled-coil region" evidence="6">
    <location>
        <begin position="171"/>
        <end position="205"/>
    </location>
</feature>
<evidence type="ECO:0000256" key="1">
    <source>
        <dbReference type="ARBA" id="ARBA00011764"/>
    </source>
</evidence>
<proteinExistence type="predicted"/>
<evidence type="ECO:0000256" key="3">
    <source>
        <dbReference type="ARBA" id="ARBA00023015"/>
    </source>
</evidence>
<comment type="caution">
    <text evidence="8">The sequence shown here is derived from an EMBL/GenBank/DDBJ whole genome shotgun (WGS) entry which is preliminary data.</text>
</comment>
<accession>A0ABD1E2V8</accession>
<dbReference type="InterPro" id="IPR028002">
    <property type="entry name" value="Myb_DNA-bind_5"/>
</dbReference>
<evidence type="ECO:0000259" key="7">
    <source>
        <dbReference type="Pfam" id="PF13873"/>
    </source>
</evidence>
<reference evidence="8 9" key="1">
    <citation type="submission" date="2024-05" db="EMBL/GenBank/DDBJ databases">
        <title>Genetic variation in Jamaican populations of the coffee berry borer (Hypothenemus hampei).</title>
        <authorList>
            <person name="Errbii M."/>
            <person name="Myrie A."/>
        </authorList>
    </citation>
    <scope>NUCLEOTIDE SEQUENCE [LARGE SCALE GENOMIC DNA]</scope>
    <source>
        <strain evidence="8">JA-Hopewell-2020-01-JO</strain>
        <tissue evidence="8">Whole body</tissue>
    </source>
</reference>
<evidence type="ECO:0000256" key="5">
    <source>
        <dbReference type="ARBA" id="ARBA00025466"/>
    </source>
</evidence>
<keyword evidence="3" id="KW-0805">Transcription regulation</keyword>
<evidence type="ECO:0000313" key="9">
    <source>
        <dbReference type="Proteomes" id="UP001566132"/>
    </source>
</evidence>
<comment type="subunit">
    <text evidence="1">Self-associates forming complexes of several hundred monomers.</text>
</comment>
<comment type="function">
    <text evidence="5">Involved in transvection phenomena (= synapsis-dependent gene expression), where the synaptic pairing of chromosomes carrying genes with which zeste interacts influences the expression of these genes. Zeste binds to DNA and stimulates transcription from a nearby promoter.</text>
</comment>
<name>A0ABD1E2V8_HYPHA</name>
<sequence>MSNVLSNSDLSDFESVLGSSSQEKDEQLCFVVLLEEYKVLFDKRMIPKIKTEKEEALKNLTANFNRTMKMNSDTKQILKKFNNMKTKVKRIVDVKRTGNKKIKLCEWQRRFYDLWNVENNPVLHKVSEACQASVVDEKERVSLGECVNEMNISKRKPVNIKQSTRGVNEEISLVQLQKACLKKQIEAAETQISVARVQQSAAEAQE</sequence>
<gene>
    <name evidence="8" type="ORF">ABEB36_013957</name>
</gene>